<keyword evidence="2" id="KW-0472">Membrane</keyword>
<dbReference type="Proteomes" id="UP000822271">
    <property type="component" value="Unassembled WGS sequence"/>
</dbReference>
<sequence length="688" mass="74910">MPLSLLVIGCVLLLALALSATEFHQRQLDHRALRRLRGSQAARQLDSAEYDALEPFRLTGQLGPSNSVYRIEGEHSLREVDAHTKIERLGSVPVLLPYGMRRHLSARNRADVVLGRSFALVVWLNGHTITGERERETQAQTDRCVWLERGTRQPTPGPCTVDTAQGSPRTRREETEAERSLRQPRWLGISSAVCIVLASTLFWVGGQMRWGSSWGLLAGGAAMAGVAVALRRQRTRPLPPPAQVVRIEGVLSGPVLQGNGQIDGDVPRVFVDTVEVHVPRHWCEPGVLPFGRTVTADVREEDRALLAVSPGPSRVKEALRHPRLPWARHLLWLTVAVIVTLWSLGNGEGVIEDLRASADALRPSRVRTDAVPSDLLSDPPRRGDKVQLTGLATCGVQRSWAGDREAPAILDCGQRVWTTSPVAPPPAALPPAIAALGDESLLKVRVSLHAPDALFLSARQDARHAVLGSRQLVDGLELACQAGLPDCGYFRERVMELLATPVARRSAALPDEAVPPGDGWRGFAASMQRIDASGDAALHLTTPDMAALHALQRAVSRSIARQQLAELTHAYRDAPPGVILREHRPRPTLAGAAASDPWQALGLTSDRLVHPQPFDMAGWVVNASQQGHALHVDIDTASGSSPLASALVRSTWRLLAVLLLLVQLRILMRCGLRAEQQRRALASHMRDD</sequence>
<feature type="transmembrane region" description="Helical" evidence="2">
    <location>
        <begin position="211"/>
        <end position="230"/>
    </location>
</feature>
<evidence type="ECO:0000313" key="4">
    <source>
        <dbReference type="Proteomes" id="UP000822271"/>
    </source>
</evidence>
<comment type="caution">
    <text evidence="3">The sequence shown here is derived from an EMBL/GenBank/DDBJ whole genome shotgun (WGS) entry which is preliminary data.</text>
</comment>
<feature type="region of interest" description="Disordered" evidence="1">
    <location>
        <begin position="150"/>
        <end position="178"/>
    </location>
</feature>
<reference evidence="3" key="2">
    <citation type="journal article" date="2020" name="Front. Microbiol.">
        <title>Genetic Variants of the DSF Quorum Sensing System in Stenotrophomonas maltophilia Influence Virulence and Resistance Phenotypes Among Genotypically Diverse Clinical Isolates.</title>
        <authorList>
            <person name="Yero D."/>
            <person name="Huedo P."/>
            <person name="Conchillo-Sole O."/>
            <person name="Martinez-Servat S."/>
            <person name="Mamat U."/>
            <person name="Coves X."/>
            <person name="Llanas F."/>
            <person name="Roca I."/>
            <person name="Vila J."/>
            <person name="Schaible U.E."/>
            <person name="Daura X."/>
            <person name="Gibert I."/>
        </authorList>
    </citation>
    <scope>NUCLEOTIDE SEQUENCE</scope>
    <source>
        <strain evidence="3">OG156</strain>
    </source>
</reference>
<proteinExistence type="predicted"/>
<feature type="transmembrane region" description="Helical" evidence="2">
    <location>
        <begin position="186"/>
        <end position="205"/>
    </location>
</feature>
<dbReference type="EMBL" id="RAUE01000045">
    <property type="protein sequence ID" value="MBA0313656.1"/>
    <property type="molecule type" value="Genomic_DNA"/>
</dbReference>
<dbReference type="RefSeq" id="WP_049430873.1">
    <property type="nucleotide sequence ID" value="NZ_CP154630.1"/>
</dbReference>
<name>A0AAW3S9X8_STEMA</name>
<keyword evidence="2" id="KW-1133">Transmembrane helix</keyword>
<dbReference type="AlphaFoldDB" id="A0AAW3S9X8"/>
<evidence type="ECO:0000256" key="2">
    <source>
        <dbReference type="SAM" id="Phobius"/>
    </source>
</evidence>
<evidence type="ECO:0000256" key="1">
    <source>
        <dbReference type="SAM" id="MobiDB-lite"/>
    </source>
</evidence>
<reference evidence="3" key="1">
    <citation type="submission" date="2018-09" db="EMBL/GenBank/DDBJ databases">
        <authorList>
            <person name="Groschel M."/>
            <person name="Kohl T."/>
            <person name="Conchillo-Sole O."/>
            <person name="Mamat U."/>
            <person name="Yero D."/>
            <person name="Niemann S."/>
            <person name="Daura X."/>
            <person name="Gibert I."/>
        </authorList>
    </citation>
    <scope>NUCLEOTIDE SEQUENCE</scope>
    <source>
        <strain evidence="3">OG156</strain>
    </source>
</reference>
<organism evidence="3 4">
    <name type="scientific">Stenotrophomonas maltophilia</name>
    <name type="common">Pseudomonas maltophilia</name>
    <name type="synonym">Xanthomonas maltophilia</name>
    <dbReference type="NCBI Taxonomy" id="40324"/>
    <lineage>
        <taxon>Bacteria</taxon>
        <taxon>Pseudomonadati</taxon>
        <taxon>Pseudomonadota</taxon>
        <taxon>Gammaproteobacteria</taxon>
        <taxon>Lysobacterales</taxon>
        <taxon>Lysobacteraceae</taxon>
        <taxon>Stenotrophomonas</taxon>
        <taxon>Stenotrophomonas maltophilia group</taxon>
    </lineage>
</organism>
<gene>
    <name evidence="3" type="ORF">D7Y33_22005</name>
</gene>
<keyword evidence="2" id="KW-0812">Transmembrane</keyword>
<protein>
    <submittedName>
        <fullName evidence="3">Uncharacterized protein</fullName>
    </submittedName>
</protein>
<evidence type="ECO:0000313" key="3">
    <source>
        <dbReference type="EMBL" id="MBA0313656.1"/>
    </source>
</evidence>
<accession>A0AAW3S9X8</accession>
<feature type="transmembrane region" description="Helical" evidence="2">
    <location>
        <begin position="326"/>
        <end position="345"/>
    </location>
</feature>